<keyword evidence="5" id="KW-0234">DNA repair</keyword>
<keyword evidence="3" id="KW-0227">DNA damage</keyword>
<feature type="non-terminal residue" evidence="9">
    <location>
        <position position="1"/>
    </location>
</feature>
<evidence type="ECO:0000256" key="3">
    <source>
        <dbReference type="ARBA" id="ARBA00022763"/>
    </source>
</evidence>
<comment type="caution">
    <text evidence="9">The sequence shown here is derived from an EMBL/GenBank/DDBJ whole genome shotgun (WGS) entry which is preliminary data.</text>
</comment>
<name>A0A2T9YAN1_9FUNG</name>
<evidence type="ECO:0000256" key="4">
    <source>
        <dbReference type="ARBA" id="ARBA00023172"/>
    </source>
</evidence>
<feature type="compositionally biased region" description="Low complexity" evidence="8">
    <location>
        <begin position="207"/>
        <end position="216"/>
    </location>
</feature>
<feature type="compositionally biased region" description="Basic and acidic residues" evidence="8">
    <location>
        <begin position="696"/>
        <end position="711"/>
    </location>
</feature>
<evidence type="ECO:0000256" key="5">
    <source>
        <dbReference type="ARBA" id="ARBA00023204"/>
    </source>
</evidence>
<reference evidence="9 10" key="1">
    <citation type="journal article" date="2018" name="MBio">
        <title>Comparative Genomics Reveals the Core Gene Toolbox for the Fungus-Insect Symbiosis.</title>
        <authorList>
            <person name="Wang Y."/>
            <person name="Stata M."/>
            <person name="Wang W."/>
            <person name="Stajich J.E."/>
            <person name="White M.M."/>
            <person name="Moncalvo J.M."/>
        </authorList>
    </citation>
    <scope>NUCLEOTIDE SEQUENCE [LARGE SCALE GENOMIC DNA]</scope>
    <source>
        <strain evidence="9 10">SC-DP-2</strain>
    </source>
</reference>
<evidence type="ECO:0000313" key="10">
    <source>
        <dbReference type="Proteomes" id="UP000245609"/>
    </source>
</evidence>
<evidence type="ECO:0000256" key="6">
    <source>
        <dbReference type="ARBA" id="ARBA00023242"/>
    </source>
</evidence>
<proteinExistence type="inferred from homology"/>
<dbReference type="GO" id="GO:0006281">
    <property type="term" value="P:DNA repair"/>
    <property type="evidence" value="ECO:0007669"/>
    <property type="project" value="UniProtKB-KW"/>
</dbReference>
<feature type="region of interest" description="Disordered" evidence="8">
    <location>
        <begin position="126"/>
        <end position="163"/>
    </location>
</feature>
<evidence type="ECO:0000256" key="2">
    <source>
        <dbReference type="ARBA" id="ARBA00006661"/>
    </source>
</evidence>
<feature type="non-terminal residue" evidence="9">
    <location>
        <position position="1073"/>
    </location>
</feature>
<dbReference type="GO" id="GO:0033557">
    <property type="term" value="C:Slx1-Slx4 complex"/>
    <property type="evidence" value="ECO:0007669"/>
    <property type="project" value="InterPro"/>
</dbReference>
<keyword evidence="6" id="KW-0539">Nucleus</keyword>
<comment type="similarity">
    <text evidence="2">Belongs to the SLX4 family.</text>
</comment>
<dbReference type="AlphaFoldDB" id="A0A2T9YAN1"/>
<sequence length="1073" mass="120400">NISELSPESTAEHINSCLKDAFYSENKSDFVTQTISNILHKDSCIICKSPWAEFFFKSSKYENKDLPPGSLSEDEVRITHFENCFQANPDLNQLLDFIFSNKISDDQPSRAINKAIDIPNIIHLDSSDSSETSSMKPPSSFTPNKRDINTLPPSQTKKKLPFKQKLSSFTENEKVPIYSSSSSTSSLTDSSSFQKLATNKSTKDSSSHLNSSSKNPGSDKRKSLKRQRSADSNDKNSQLDDFYDFLGKGKSTSASSSYLKKCSFYKPIAINKNQQDFFDSFDEEYQTGLALSASLSANSSFNDTDSNLKGRKSKKYKSRIAIPAPGTLKKKKNDIQSTDILSIHDAINYLSHRAVALKELDSKDDFLLFNSGLPTTINNLSEKSETSYNLSGTENIKSHDESLSKVEDFQKLYPQKQAKNASLENYISNQKRESEIVDSRKKPCDKKSSLLWNLCSGNVDKKNEKYLTSVFELLISSTDKASLQQREKISNANQIENSDFLEKEGSYQGIDGILSYPFEIGKLTLIDSRKILPYVLESQNEVYINKLNQIKHQFYRNLVSLLNSYEKEKMILSKEILSNISQHSSNSISLHRDYNVNKDPLSQQEKINTKDNLNLYSSVLGLSENGVCMRNQDESIIELYAAHTGQNLNNIEEKTLLKTSEQQGGDIKDIGTTPSKENNTYATDQYQTLRYSSESKGSESESKSEISHKEFSANSSSDSIQIIRTQSSLSDPTSDSDLSSDSFNDSYKDVLSRLKIENSYKMSPMLSNKNTGNFSRTGSGNISNSIELTSPSLNERTEQYSFHSFKRIEGNTAFENEKQNFEDFSQNIQNRESSFLFLENSGGAEDIDLHSSSIDNNDVLTKELNLNGGNIASTSDNIDDNFSLDICGNKQAYLATLPSIAHSTFENLCLDNNETGLSNLPKNEDILSKYLLMTMNQLKEEGKKYGLRTNTSKRLLSLQLSKIYKELHKSNTAINSIRPLDTISNSATTPHCAHSEIGSLVTFENDQVRDASLNKGKKSFDTETITSCIMGNDELYAKVVVYEPLEVDSLRLFLKNCGTQISKQDLIYFLDNQ</sequence>
<evidence type="ECO:0000256" key="1">
    <source>
        <dbReference type="ARBA" id="ARBA00004123"/>
    </source>
</evidence>
<feature type="region of interest" description="Disordered" evidence="8">
    <location>
        <begin position="198"/>
        <end position="236"/>
    </location>
</feature>
<dbReference type="InterPro" id="IPR018574">
    <property type="entry name" value="Structure-sp_endonuc_su_Slx4"/>
</dbReference>
<dbReference type="EMBL" id="MBFS01003051">
    <property type="protein sequence ID" value="PVU89375.1"/>
    <property type="molecule type" value="Genomic_DNA"/>
</dbReference>
<dbReference type="GO" id="GO:0006310">
    <property type="term" value="P:DNA recombination"/>
    <property type="evidence" value="ECO:0007669"/>
    <property type="project" value="UniProtKB-KW"/>
</dbReference>
<dbReference type="STRING" id="133381.A0A2T9YAN1"/>
<evidence type="ECO:0000256" key="8">
    <source>
        <dbReference type="SAM" id="MobiDB-lite"/>
    </source>
</evidence>
<gene>
    <name evidence="9" type="ORF">BB560_006300</name>
</gene>
<comment type="subcellular location">
    <subcellularLocation>
        <location evidence="1">Nucleus</location>
    </subcellularLocation>
</comment>
<accession>A0A2T9YAN1</accession>
<organism evidence="9 10">
    <name type="scientific">Smittium megazygosporum</name>
    <dbReference type="NCBI Taxonomy" id="133381"/>
    <lineage>
        <taxon>Eukaryota</taxon>
        <taxon>Fungi</taxon>
        <taxon>Fungi incertae sedis</taxon>
        <taxon>Zoopagomycota</taxon>
        <taxon>Kickxellomycotina</taxon>
        <taxon>Harpellomycetes</taxon>
        <taxon>Harpellales</taxon>
        <taxon>Legeriomycetaceae</taxon>
        <taxon>Smittium</taxon>
    </lineage>
</organism>
<dbReference type="Proteomes" id="UP000245609">
    <property type="component" value="Unassembled WGS sequence"/>
</dbReference>
<dbReference type="Pfam" id="PF09494">
    <property type="entry name" value="Slx4"/>
    <property type="match status" value="1"/>
</dbReference>
<protein>
    <recommendedName>
        <fullName evidence="7">Structure-specific endonuclease subunit SLX4</fullName>
    </recommendedName>
</protein>
<feature type="region of interest" description="Disordered" evidence="8">
    <location>
        <begin position="659"/>
        <end position="719"/>
    </location>
</feature>
<keyword evidence="4" id="KW-0233">DNA recombination</keyword>
<evidence type="ECO:0000313" key="9">
    <source>
        <dbReference type="EMBL" id="PVU89375.1"/>
    </source>
</evidence>
<dbReference type="OrthoDB" id="5576441at2759"/>
<feature type="compositionally biased region" description="Polar residues" evidence="8">
    <location>
        <begin position="672"/>
        <end position="691"/>
    </location>
</feature>
<feature type="compositionally biased region" description="Low complexity" evidence="8">
    <location>
        <begin position="127"/>
        <end position="139"/>
    </location>
</feature>
<evidence type="ECO:0000256" key="7">
    <source>
        <dbReference type="ARBA" id="ARBA00029496"/>
    </source>
</evidence>
<keyword evidence="10" id="KW-1185">Reference proteome</keyword>
<dbReference type="GO" id="GO:0006260">
    <property type="term" value="P:DNA replication"/>
    <property type="evidence" value="ECO:0007669"/>
    <property type="project" value="InterPro"/>
</dbReference>